<dbReference type="GO" id="GO:0005886">
    <property type="term" value="C:plasma membrane"/>
    <property type="evidence" value="ECO:0007669"/>
    <property type="project" value="UniProtKB-SubCell"/>
</dbReference>
<evidence type="ECO:0000256" key="1">
    <source>
        <dbReference type="ARBA" id="ARBA00004370"/>
    </source>
</evidence>
<dbReference type="InterPro" id="IPR005807">
    <property type="entry name" value="SecE_bac"/>
</dbReference>
<dbReference type="HAMAP" id="MF_00422">
    <property type="entry name" value="SecE"/>
    <property type="match status" value="1"/>
</dbReference>
<evidence type="ECO:0000256" key="7">
    <source>
        <dbReference type="ARBA" id="ARBA00023010"/>
    </source>
</evidence>
<feature type="transmembrane region" description="Helical" evidence="9">
    <location>
        <begin position="51"/>
        <end position="72"/>
    </location>
</feature>
<organism evidence="10 11">
    <name type="scientific">Neisseria chenwenguii</name>
    <dbReference type="NCBI Taxonomy" id="1853278"/>
    <lineage>
        <taxon>Bacteria</taxon>
        <taxon>Pseudomonadati</taxon>
        <taxon>Pseudomonadota</taxon>
        <taxon>Betaproteobacteria</taxon>
        <taxon>Neisseriales</taxon>
        <taxon>Neisseriaceae</taxon>
        <taxon>Neisseria</taxon>
    </lineage>
</organism>
<evidence type="ECO:0000256" key="4">
    <source>
        <dbReference type="ARBA" id="ARBA00022692"/>
    </source>
</evidence>
<dbReference type="Pfam" id="PF00584">
    <property type="entry name" value="SecE"/>
    <property type="match status" value="1"/>
</dbReference>
<comment type="similarity">
    <text evidence="9">Belongs to the SecE/SEC61-gamma family.</text>
</comment>
<dbReference type="GO" id="GO:0006605">
    <property type="term" value="P:protein targeting"/>
    <property type="evidence" value="ECO:0007669"/>
    <property type="project" value="UniProtKB-UniRule"/>
</dbReference>
<evidence type="ECO:0000313" key="11">
    <source>
        <dbReference type="Proteomes" id="UP000198238"/>
    </source>
</evidence>
<dbReference type="InterPro" id="IPR038379">
    <property type="entry name" value="SecE_sf"/>
</dbReference>
<dbReference type="OrthoDB" id="9806365at2"/>
<proteinExistence type="inferred from homology"/>
<keyword evidence="5 9" id="KW-0653">Protein transport</keyword>
<keyword evidence="3 9" id="KW-1003">Cell membrane</keyword>
<dbReference type="Proteomes" id="UP000198238">
    <property type="component" value="Chromosome"/>
</dbReference>
<evidence type="ECO:0000313" key="10">
    <source>
        <dbReference type="EMBL" id="ASK27208.1"/>
    </source>
</evidence>
<sequence>MAGRMPENEVKKSGGLVKHEGPDLKREGLFSYFRNSWIEFKKVVWPERADAVRMTIFVVIFVAILAAFIYVVDSSISWLFFDVLLKRG</sequence>
<dbReference type="AlphaFoldDB" id="A0A220S1G5"/>
<evidence type="ECO:0000256" key="9">
    <source>
        <dbReference type="HAMAP-Rule" id="MF_00422"/>
    </source>
</evidence>
<evidence type="ECO:0000256" key="5">
    <source>
        <dbReference type="ARBA" id="ARBA00022927"/>
    </source>
</evidence>
<protein>
    <recommendedName>
        <fullName evidence="9">Protein translocase subunit SecE</fullName>
    </recommendedName>
</protein>
<keyword evidence="2 9" id="KW-0813">Transport</keyword>
<name>A0A220S1G5_9NEIS</name>
<comment type="function">
    <text evidence="9">Essential subunit of the Sec protein translocation channel SecYEG. Clamps together the 2 halves of SecY. May contact the channel plug during translocation.</text>
</comment>
<evidence type="ECO:0000256" key="3">
    <source>
        <dbReference type="ARBA" id="ARBA00022475"/>
    </source>
</evidence>
<evidence type="ECO:0000256" key="2">
    <source>
        <dbReference type="ARBA" id="ARBA00022448"/>
    </source>
</evidence>
<keyword evidence="6 9" id="KW-1133">Transmembrane helix</keyword>
<gene>
    <name evidence="9 10" type="primary">secE</name>
    <name evidence="10" type="ORF">BG910_05145</name>
</gene>
<dbReference type="GO" id="GO:0008320">
    <property type="term" value="F:protein transmembrane transporter activity"/>
    <property type="evidence" value="ECO:0007669"/>
    <property type="project" value="UniProtKB-UniRule"/>
</dbReference>
<evidence type="ECO:0000256" key="6">
    <source>
        <dbReference type="ARBA" id="ARBA00022989"/>
    </source>
</evidence>
<dbReference type="EMBL" id="CP022278">
    <property type="protein sequence ID" value="ASK27208.1"/>
    <property type="molecule type" value="Genomic_DNA"/>
</dbReference>
<dbReference type="PANTHER" id="PTHR33910">
    <property type="entry name" value="PROTEIN TRANSLOCASE SUBUNIT SECE"/>
    <property type="match status" value="1"/>
</dbReference>
<comment type="subcellular location">
    <subcellularLocation>
        <location evidence="9">Cell membrane</location>
        <topology evidence="9">Single-pass membrane protein</topology>
    </subcellularLocation>
    <subcellularLocation>
        <location evidence="1">Membrane</location>
    </subcellularLocation>
</comment>
<keyword evidence="11" id="KW-1185">Reference proteome</keyword>
<dbReference type="GO" id="GO:0043952">
    <property type="term" value="P:protein transport by the Sec complex"/>
    <property type="evidence" value="ECO:0007669"/>
    <property type="project" value="UniProtKB-UniRule"/>
</dbReference>
<reference evidence="10 11" key="1">
    <citation type="submission" date="2017-06" db="EMBL/GenBank/DDBJ databases">
        <title>Neisseria chenwenguii sp. nov., isolated from the intestinal contents of Tibetan Plateau Pika in Yushu, Qinghai Province, China.</title>
        <authorList>
            <person name="Zhang G."/>
        </authorList>
    </citation>
    <scope>NUCLEOTIDE SEQUENCE [LARGE SCALE GENOMIC DNA]</scope>
    <source>
        <strain evidence="10 11">10023</strain>
    </source>
</reference>
<evidence type="ECO:0000256" key="8">
    <source>
        <dbReference type="ARBA" id="ARBA00023136"/>
    </source>
</evidence>
<accession>A0A220S1G5</accession>
<dbReference type="GO" id="GO:0009306">
    <property type="term" value="P:protein secretion"/>
    <property type="evidence" value="ECO:0007669"/>
    <property type="project" value="UniProtKB-UniRule"/>
</dbReference>
<dbReference type="GO" id="GO:0065002">
    <property type="term" value="P:intracellular protein transmembrane transport"/>
    <property type="evidence" value="ECO:0007669"/>
    <property type="project" value="UniProtKB-UniRule"/>
</dbReference>
<dbReference type="Gene3D" id="1.20.5.1030">
    <property type="entry name" value="Preprotein translocase secy subunit"/>
    <property type="match status" value="1"/>
</dbReference>
<keyword evidence="7 9" id="KW-0811">Translocation</keyword>
<dbReference type="PANTHER" id="PTHR33910:SF1">
    <property type="entry name" value="PROTEIN TRANSLOCASE SUBUNIT SECE"/>
    <property type="match status" value="1"/>
</dbReference>
<dbReference type="NCBIfam" id="TIGR00964">
    <property type="entry name" value="secE_bact"/>
    <property type="match status" value="1"/>
</dbReference>
<comment type="subunit">
    <text evidence="9">Component of the Sec protein translocase complex. Heterotrimer consisting of SecY, SecE and SecG subunits. The heterotrimers can form oligomers, although 1 heterotrimer is thought to be able to translocate proteins. Interacts with the ribosome. Interacts with SecDF, and other proteins may be involved. Interacts with SecA.</text>
</comment>
<keyword evidence="8 9" id="KW-0472">Membrane</keyword>
<dbReference type="KEGG" id="nei:BG910_05145"/>
<keyword evidence="4 9" id="KW-0812">Transmembrane</keyword>
<dbReference type="InterPro" id="IPR001901">
    <property type="entry name" value="Translocase_SecE/Sec61-g"/>
</dbReference>